<dbReference type="GeneID" id="39847663"/>
<sequence>MNRNGILAGVVLAALAGGGTYALGANLLTVGALAFVAVIAGVLTVEFRHQLPGRGTSSRASWWNSGWTATTILAVFFGVNTTLPLALDTRLALQLLVLGVGWNGLMFGLAIADAQS</sequence>
<proteinExistence type="predicted"/>
<keyword evidence="3" id="KW-1185">Reference proteome</keyword>
<keyword evidence="1" id="KW-0472">Membrane</keyword>
<feature type="transmembrane region" description="Helical" evidence="1">
    <location>
        <begin position="91"/>
        <end position="112"/>
    </location>
</feature>
<gene>
    <name evidence="2" type="ORF">DV733_07320</name>
</gene>
<keyword evidence="1" id="KW-1133">Transmembrane helix</keyword>
<reference evidence="2 3" key="1">
    <citation type="journal article" date="2019" name="Nat. Commun.">
        <title>A new type of DNA phosphorothioation-based antiviral system in archaea.</title>
        <authorList>
            <person name="Xiong L."/>
            <person name="Liu S."/>
            <person name="Chen S."/>
            <person name="Xiao Y."/>
            <person name="Zhu B."/>
            <person name="Gao Y."/>
            <person name="Zhang Y."/>
            <person name="Chen B."/>
            <person name="Luo J."/>
            <person name="Deng Z."/>
            <person name="Chen X."/>
            <person name="Wang L."/>
            <person name="Chen S."/>
        </authorList>
    </citation>
    <scope>NUCLEOTIDE SEQUENCE [LARGE SCALE GENOMIC DNA]</scope>
    <source>
        <strain evidence="2 3">CBA1105</strain>
    </source>
</reference>
<organism evidence="2 3">
    <name type="scientific">Halapricum salinum</name>
    <dbReference type="NCBI Taxonomy" id="1457250"/>
    <lineage>
        <taxon>Archaea</taxon>
        <taxon>Methanobacteriati</taxon>
        <taxon>Methanobacteriota</taxon>
        <taxon>Stenosarchaea group</taxon>
        <taxon>Halobacteria</taxon>
        <taxon>Halobacteriales</taxon>
        <taxon>Haloarculaceae</taxon>
        <taxon>Halapricum</taxon>
    </lineage>
</organism>
<evidence type="ECO:0000256" key="1">
    <source>
        <dbReference type="SAM" id="Phobius"/>
    </source>
</evidence>
<dbReference type="Proteomes" id="UP000296706">
    <property type="component" value="Chromosome"/>
</dbReference>
<dbReference type="AlphaFoldDB" id="A0A4D6HBR6"/>
<evidence type="ECO:0000313" key="2">
    <source>
        <dbReference type="EMBL" id="QCC51065.1"/>
    </source>
</evidence>
<name>A0A4D6HBR6_9EURY</name>
<dbReference type="RefSeq" id="WP_049995383.1">
    <property type="nucleotide sequence ID" value="NZ_CP031310.1"/>
</dbReference>
<accession>A0A4D6HBR6</accession>
<dbReference type="STRING" id="1457250.GCA_000755225_00018"/>
<feature type="transmembrane region" description="Helical" evidence="1">
    <location>
        <begin position="32"/>
        <end position="49"/>
    </location>
</feature>
<keyword evidence="1" id="KW-0812">Transmembrane</keyword>
<evidence type="ECO:0000313" key="3">
    <source>
        <dbReference type="Proteomes" id="UP000296706"/>
    </source>
</evidence>
<protein>
    <submittedName>
        <fullName evidence="2">Uncharacterized protein</fullName>
    </submittedName>
</protein>
<feature type="transmembrane region" description="Helical" evidence="1">
    <location>
        <begin position="61"/>
        <end position="79"/>
    </location>
</feature>
<dbReference type="EMBL" id="CP031310">
    <property type="protein sequence ID" value="QCC51065.1"/>
    <property type="molecule type" value="Genomic_DNA"/>
</dbReference>
<dbReference type="KEGG" id="hsn:DV733_07320"/>